<dbReference type="AlphaFoldDB" id="A0AAE1DKZ8"/>
<feature type="compositionally biased region" description="Basic and acidic residues" evidence="1">
    <location>
        <begin position="27"/>
        <end position="39"/>
    </location>
</feature>
<feature type="region of interest" description="Disordered" evidence="1">
    <location>
        <begin position="24"/>
        <end position="56"/>
    </location>
</feature>
<protein>
    <submittedName>
        <fullName evidence="2">Uncharacterized protein</fullName>
    </submittedName>
</protein>
<name>A0AAE1DKZ8_9GAST</name>
<proteinExistence type="predicted"/>
<organism evidence="2 3">
    <name type="scientific">Elysia crispata</name>
    <name type="common">lettuce slug</name>
    <dbReference type="NCBI Taxonomy" id="231223"/>
    <lineage>
        <taxon>Eukaryota</taxon>
        <taxon>Metazoa</taxon>
        <taxon>Spiralia</taxon>
        <taxon>Lophotrochozoa</taxon>
        <taxon>Mollusca</taxon>
        <taxon>Gastropoda</taxon>
        <taxon>Heterobranchia</taxon>
        <taxon>Euthyneura</taxon>
        <taxon>Panpulmonata</taxon>
        <taxon>Sacoglossa</taxon>
        <taxon>Placobranchoidea</taxon>
        <taxon>Plakobranchidae</taxon>
        <taxon>Elysia</taxon>
    </lineage>
</organism>
<dbReference type="Proteomes" id="UP001283361">
    <property type="component" value="Unassembled WGS sequence"/>
</dbReference>
<reference evidence="2" key="1">
    <citation type="journal article" date="2023" name="G3 (Bethesda)">
        <title>A reference genome for the long-term kleptoplast-retaining sea slug Elysia crispata morphotype clarki.</title>
        <authorList>
            <person name="Eastman K.E."/>
            <person name="Pendleton A.L."/>
            <person name="Shaikh M.A."/>
            <person name="Suttiyut T."/>
            <person name="Ogas R."/>
            <person name="Tomko P."/>
            <person name="Gavelis G."/>
            <person name="Widhalm J.R."/>
            <person name="Wisecaver J.H."/>
        </authorList>
    </citation>
    <scope>NUCLEOTIDE SEQUENCE</scope>
    <source>
        <strain evidence="2">ECLA1</strain>
    </source>
</reference>
<evidence type="ECO:0000256" key="1">
    <source>
        <dbReference type="SAM" id="MobiDB-lite"/>
    </source>
</evidence>
<accession>A0AAE1DKZ8</accession>
<sequence length="95" mass="11000">MDLEPRRIGDKIIYYIENKLWSSEQTDTDRPQDGRELRNNGRRSAGAGGSQPSRRLFRDIQQTTSVPWHYYFGVYLPLSELAFFFTSSTPNPGLE</sequence>
<dbReference type="EMBL" id="JAWDGP010003406">
    <property type="protein sequence ID" value="KAK3774511.1"/>
    <property type="molecule type" value="Genomic_DNA"/>
</dbReference>
<keyword evidence="3" id="KW-1185">Reference proteome</keyword>
<gene>
    <name evidence="2" type="ORF">RRG08_049447</name>
</gene>
<comment type="caution">
    <text evidence="2">The sequence shown here is derived from an EMBL/GenBank/DDBJ whole genome shotgun (WGS) entry which is preliminary data.</text>
</comment>
<evidence type="ECO:0000313" key="2">
    <source>
        <dbReference type="EMBL" id="KAK3774511.1"/>
    </source>
</evidence>
<evidence type="ECO:0000313" key="3">
    <source>
        <dbReference type="Proteomes" id="UP001283361"/>
    </source>
</evidence>